<protein>
    <recommendedName>
        <fullName evidence="3">Thioesterase</fullName>
    </recommendedName>
</protein>
<name>A0ABQ5U195_9PROT</name>
<sequence>MTVMNTKLIPGYRGAVESWERDQMQHMNVQFYMSKASAAFSHLQNALGLSPARIREDRKALRYRTLRIQYRAEMHVGGLMHGFSGIRAVDGDTITGFTHLFNSKSGALSGVYEFTADYQDLDTGETHALPADVRQAATDLIDDHADQYKPAPMKTVILPARNFDHMFETNRSAVDEWECDAYGTMDWRQIVGRFSDAAGHIMGHVGMTREMQKARNLGSAALDYYTEFHGPIKSATSIVLKSALVDRMPKNFVFGHNLMNNDTGEILCTTTVLGCYFDMALRKAVPLPEEYMAVPEENLLVNQL</sequence>
<dbReference type="Pfam" id="PF13279">
    <property type="entry name" value="4HBT_2"/>
    <property type="match status" value="2"/>
</dbReference>
<reference evidence="1" key="1">
    <citation type="journal article" date="2014" name="Int. J. Syst. Evol. Microbiol.">
        <title>Complete genome of a new Firmicutes species belonging to the dominant human colonic microbiota ('Ruminococcus bicirculans') reveals two chromosomes and a selective capacity to utilize plant glucans.</title>
        <authorList>
            <consortium name="NISC Comparative Sequencing Program"/>
            <person name="Wegmann U."/>
            <person name="Louis P."/>
            <person name="Goesmann A."/>
            <person name="Henrissat B."/>
            <person name="Duncan S.H."/>
            <person name="Flint H.J."/>
        </authorList>
    </citation>
    <scope>NUCLEOTIDE SEQUENCE</scope>
    <source>
        <strain evidence="1">NBRC 103408</strain>
    </source>
</reference>
<reference evidence="1" key="2">
    <citation type="submission" date="2023-01" db="EMBL/GenBank/DDBJ databases">
        <title>Draft genome sequence of Sneathiella chinensis strain NBRC 103408.</title>
        <authorList>
            <person name="Sun Q."/>
            <person name="Mori K."/>
        </authorList>
    </citation>
    <scope>NUCLEOTIDE SEQUENCE</scope>
    <source>
        <strain evidence="1">NBRC 103408</strain>
    </source>
</reference>
<proteinExistence type="predicted"/>
<gene>
    <name evidence="1" type="ORF">GCM10007924_07090</name>
</gene>
<dbReference type="Gene3D" id="3.10.129.10">
    <property type="entry name" value="Hotdog Thioesterase"/>
    <property type="match status" value="2"/>
</dbReference>
<organism evidence="1 2">
    <name type="scientific">Sneathiella chinensis</name>
    <dbReference type="NCBI Taxonomy" id="349750"/>
    <lineage>
        <taxon>Bacteria</taxon>
        <taxon>Pseudomonadati</taxon>
        <taxon>Pseudomonadota</taxon>
        <taxon>Alphaproteobacteria</taxon>
        <taxon>Sneathiellales</taxon>
        <taxon>Sneathiellaceae</taxon>
        <taxon>Sneathiella</taxon>
    </lineage>
</organism>
<dbReference type="RefSeq" id="WP_169559485.1">
    <property type="nucleotide sequence ID" value="NZ_BSNF01000001.1"/>
</dbReference>
<accession>A0ABQ5U195</accession>
<keyword evidence="2" id="KW-1185">Reference proteome</keyword>
<dbReference type="EMBL" id="BSNF01000001">
    <property type="protein sequence ID" value="GLQ05488.1"/>
    <property type="molecule type" value="Genomic_DNA"/>
</dbReference>
<comment type="caution">
    <text evidence="1">The sequence shown here is derived from an EMBL/GenBank/DDBJ whole genome shotgun (WGS) entry which is preliminary data.</text>
</comment>
<dbReference type="Proteomes" id="UP001161409">
    <property type="component" value="Unassembled WGS sequence"/>
</dbReference>
<evidence type="ECO:0008006" key="3">
    <source>
        <dbReference type="Google" id="ProtNLM"/>
    </source>
</evidence>
<evidence type="ECO:0000313" key="2">
    <source>
        <dbReference type="Proteomes" id="UP001161409"/>
    </source>
</evidence>
<dbReference type="InterPro" id="IPR029069">
    <property type="entry name" value="HotDog_dom_sf"/>
</dbReference>
<dbReference type="SUPFAM" id="SSF54637">
    <property type="entry name" value="Thioesterase/thiol ester dehydrase-isomerase"/>
    <property type="match status" value="2"/>
</dbReference>
<evidence type="ECO:0000313" key="1">
    <source>
        <dbReference type="EMBL" id="GLQ05488.1"/>
    </source>
</evidence>